<keyword evidence="3" id="KW-1185">Reference proteome</keyword>
<accession>A0A6A6EYB0</accession>
<dbReference type="Proteomes" id="UP000799539">
    <property type="component" value="Unassembled WGS sequence"/>
</dbReference>
<evidence type="ECO:0000256" key="1">
    <source>
        <dbReference type="SAM" id="MobiDB-lite"/>
    </source>
</evidence>
<protein>
    <submittedName>
        <fullName evidence="2">Uncharacterized protein</fullName>
    </submittedName>
</protein>
<dbReference type="AlphaFoldDB" id="A0A6A6EYB0"/>
<name>A0A6A6EYB0_9PEZI</name>
<evidence type="ECO:0000313" key="3">
    <source>
        <dbReference type="Proteomes" id="UP000799539"/>
    </source>
</evidence>
<feature type="compositionally biased region" description="Acidic residues" evidence="1">
    <location>
        <begin position="420"/>
        <end position="430"/>
    </location>
</feature>
<proteinExistence type="predicted"/>
<feature type="region of interest" description="Disordered" evidence="1">
    <location>
        <begin position="402"/>
        <end position="430"/>
    </location>
</feature>
<reference evidence="2" key="1">
    <citation type="journal article" date="2020" name="Stud. Mycol.">
        <title>101 Dothideomycetes genomes: a test case for predicting lifestyles and emergence of pathogens.</title>
        <authorList>
            <person name="Haridas S."/>
            <person name="Albert R."/>
            <person name="Binder M."/>
            <person name="Bloem J."/>
            <person name="Labutti K."/>
            <person name="Salamov A."/>
            <person name="Andreopoulos B."/>
            <person name="Baker S."/>
            <person name="Barry K."/>
            <person name="Bills G."/>
            <person name="Bluhm B."/>
            <person name="Cannon C."/>
            <person name="Castanera R."/>
            <person name="Culley D."/>
            <person name="Daum C."/>
            <person name="Ezra D."/>
            <person name="Gonzalez J."/>
            <person name="Henrissat B."/>
            <person name="Kuo A."/>
            <person name="Liang C."/>
            <person name="Lipzen A."/>
            <person name="Lutzoni F."/>
            <person name="Magnuson J."/>
            <person name="Mondo S."/>
            <person name="Nolan M."/>
            <person name="Ohm R."/>
            <person name="Pangilinan J."/>
            <person name="Park H.-J."/>
            <person name="Ramirez L."/>
            <person name="Alfaro M."/>
            <person name="Sun H."/>
            <person name="Tritt A."/>
            <person name="Yoshinaga Y."/>
            <person name="Zwiers L.-H."/>
            <person name="Turgeon B."/>
            <person name="Goodwin S."/>
            <person name="Spatafora J."/>
            <person name="Crous P."/>
            <person name="Grigoriev I."/>
        </authorList>
    </citation>
    <scope>NUCLEOTIDE SEQUENCE</scope>
    <source>
        <strain evidence="2">SCOH1-5</strain>
    </source>
</reference>
<feature type="compositionally biased region" description="Basic and acidic residues" evidence="1">
    <location>
        <begin position="311"/>
        <end position="334"/>
    </location>
</feature>
<dbReference type="EMBL" id="ML992720">
    <property type="protein sequence ID" value="KAF2206452.1"/>
    <property type="molecule type" value="Genomic_DNA"/>
</dbReference>
<sequence length="430" mass="47012">MNSNSDLSVRLARALKNANDIQLAGDDQELLNDLRGDAAIILKDSSSFRAETVLPLCQELEAIVENHETDATITDAVASSSSLFMPPSPASIQQDLSAKFQELSSSFAIARNNASTPSPSSAPPAYAHISRPSELITGKVVLPPTTNDEITTFLSSASFKTPLPPCPTIIKAPEPGRWIELRCHICGGNATQLALTPLRGLEAFSTHLRYFHGVQKVSDVRTMRKCWFRDVDEKEVRGILEVGRSVGAPFVEAVAVSKEKRQDLKDNTKVQAGGVPGRKDGKKTAAPKKEDKDEEDAEYVADMGSSSASSKKTDRPAEADTNSRRSSRIADIRRAVGQTIPQRSVPSAAKKAKRVRKRSEEETGHEIDRLWWDVEERIYKTEQDVWLADLNDKAKVEGLLESRKAYRGTAGENKKSNDGAETDDPTGETA</sequence>
<gene>
    <name evidence="2" type="ORF">CERZMDRAFT_89285</name>
</gene>
<dbReference type="OrthoDB" id="3647382at2759"/>
<evidence type="ECO:0000313" key="2">
    <source>
        <dbReference type="EMBL" id="KAF2206452.1"/>
    </source>
</evidence>
<feature type="compositionally biased region" description="Basic and acidic residues" evidence="1">
    <location>
        <begin position="277"/>
        <end position="291"/>
    </location>
</feature>
<organism evidence="2 3">
    <name type="scientific">Cercospora zeae-maydis SCOH1-5</name>
    <dbReference type="NCBI Taxonomy" id="717836"/>
    <lineage>
        <taxon>Eukaryota</taxon>
        <taxon>Fungi</taxon>
        <taxon>Dikarya</taxon>
        <taxon>Ascomycota</taxon>
        <taxon>Pezizomycotina</taxon>
        <taxon>Dothideomycetes</taxon>
        <taxon>Dothideomycetidae</taxon>
        <taxon>Mycosphaerellales</taxon>
        <taxon>Mycosphaerellaceae</taxon>
        <taxon>Cercospora</taxon>
    </lineage>
</organism>
<feature type="region of interest" description="Disordered" evidence="1">
    <location>
        <begin position="261"/>
        <end position="365"/>
    </location>
</feature>